<dbReference type="InterPro" id="IPR005763">
    <property type="entry name" value="Fucose_isomerase"/>
</dbReference>
<dbReference type="InterPro" id="IPR009015">
    <property type="entry name" value="Fucose_isomerase_N/cen_sf"/>
</dbReference>
<evidence type="ECO:0000256" key="4">
    <source>
        <dbReference type="ARBA" id="ARBA00023235"/>
    </source>
</evidence>
<dbReference type="PANTHER" id="PTHR37840">
    <property type="entry name" value="L-FUCOSE ISOMERASE"/>
    <property type="match status" value="1"/>
</dbReference>
<evidence type="ECO:0000256" key="7">
    <source>
        <dbReference type="ARBA" id="ARBA00030454"/>
    </source>
</evidence>
<dbReference type="GO" id="GO:0030145">
    <property type="term" value="F:manganese ion binding"/>
    <property type="evidence" value="ECO:0007669"/>
    <property type="project" value="InterPro"/>
</dbReference>
<sequence length="471" mass="52677">MACIGILTFSDGRDFVSADLDAFCRQRESRLRKELEARGHHVLPMVAPISSNEAAVRLAREMDSRSPDLTIYHYPVWAFPHFTMLAATATRGQVLLYSAMEPEQPGMVGLLAGGGALDQVGRPHERVLGPLGDPSVGRRLDVALRAAAAVARLRGMTFGRIGGRPMGMYTAASNADQWIERFGVDVEEIDQWEIVRRSEHVDDAAVVRGRQWLERHAAGVHYDGRSLTPKLLERQIRAYYAVRELIDEWNLDFAGIKGQPELTNHFATMDVAEAVLNDPYDWDGPKEPFVCATESDMDGALTMQILKLLSGLPVLFADVRHYHADIDVWDLANSGQHATWYAARSDDPLENLRRVHFYPEVFFFPAGGASVHHIAAPGEATFARLSRYDHRYRLQVTKGRFVDLGEAEHTRLARASTFEWPHAFARFDAPAQSFLSAFGANHVHAIPGDWTEELRAVSRRLAIDYHDLDAG</sequence>
<dbReference type="InterPro" id="IPR012888">
    <property type="entry name" value="Fucose_iso_N1"/>
</dbReference>
<evidence type="ECO:0000259" key="9">
    <source>
        <dbReference type="Pfam" id="PF07881"/>
    </source>
</evidence>
<dbReference type="InterPro" id="IPR004216">
    <property type="entry name" value="Fuc/Ara_isomerase_C"/>
</dbReference>
<evidence type="ECO:0000313" key="11">
    <source>
        <dbReference type="EMBL" id="GES21573.1"/>
    </source>
</evidence>
<dbReference type="InterPro" id="IPR038393">
    <property type="entry name" value="Fuc_iso_dom3_sf"/>
</dbReference>
<dbReference type="Pfam" id="PF07881">
    <property type="entry name" value="Fucose_iso_N1"/>
    <property type="match status" value="1"/>
</dbReference>
<dbReference type="CDD" id="cd00578">
    <property type="entry name" value="L-fuc_L-ara-isomerases"/>
    <property type="match status" value="1"/>
</dbReference>
<keyword evidence="2" id="KW-0479">Metal-binding</keyword>
<keyword evidence="6" id="KW-0119">Carbohydrate metabolism</keyword>
<name>A0A5M3XQY4_9ACTN</name>
<keyword evidence="4 11" id="KW-0413">Isomerase</keyword>
<dbReference type="PANTHER" id="PTHR37840:SF1">
    <property type="entry name" value="L-FUCOSE ISOMERASE"/>
    <property type="match status" value="1"/>
</dbReference>
<dbReference type="EMBL" id="BLAF01000024">
    <property type="protein sequence ID" value="GES21573.1"/>
    <property type="molecule type" value="Genomic_DNA"/>
</dbReference>
<reference evidence="11 12" key="1">
    <citation type="submission" date="2019-10" db="EMBL/GenBank/DDBJ databases">
        <title>Whole genome shotgun sequence of Acrocarpospora pleiomorpha NBRC 16267.</title>
        <authorList>
            <person name="Ichikawa N."/>
            <person name="Kimura A."/>
            <person name="Kitahashi Y."/>
            <person name="Komaki H."/>
            <person name="Oguchi A."/>
        </authorList>
    </citation>
    <scope>NUCLEOTIDE SEQUENCE [LARGE SCALE GENOMIC DNA]</scope>
    <source>
        <strain evidence="11 12">NBRC 16267</strain>
    </source>
</reference>
<evidence type="ECO:0000256" key="5">
    <source>
        <dbReference type="ARBA" id="ARBA00023253"/>
    </source>
</evidence>
<feature type="domain" description="L-fucose isomerase N-terminal-1" evidence="9">
    <location>
        <begin position="3"/>
        <end position="155"/>
    </location>
</feature>
<keyword evidence="5" id="KW-0294">Fucose metabolism</keyword>
<keyword evidence="1" id="KW-0963">Cytoplasm</keyword>
<protein>
    <recommendedName>
        <fullName evidence="7">FucIase</fullName>
    </recommendedName>
</protein>
<feature type="domain" description="L-fucose isomerase C-terminal" evidence="8">
    <location>
        <begin position="331"/>
        <end position="465"/>
    </location>
</feature>
<dbReference type="InterPro" id="IPR015888">
    <property type="entry name" value="Fuc_isomerase_C"/>
</dbReference>
<evidence type="ECO:0000256" key="2">
    <source>
        <dbReference type="ARBA" id="ARBA00022723"/>
    </source>
</evidence>
<dbReference type="OrthoDB" id="9760430at2"/>
<dbReference type="InterPro" id="IPR012889">
    <property type="entry name" value="Fucose_isomerase_N2"/>
</dbReference>
<dbReference type="Pfam" id="PF07882">
    <property type="entry name" value="Fucose_iso_N2"/>
    <property type="match status" value="1"/>
</dbReference>
<dbReference type="Pfam" id="PF02952">
    <property type="entry name" value="Fucose_iso_C"/>
    <property type="match status" value="1"/>
</dbReference>
<dbReference type="GO" id="GO:0042355">
    <property type="term" value="P:L-fucose catabolic process"/>
    <property type="evidence" value="ECO:0007669"/>
    <property type="project" value="TreeGrafter"/>
</dbReference>
<dbReference type="RefSeq" id="WP_155346561.1">
    <property type="nucleotide sequence ID" value="NZ_BAAAHM010000005.1"/>
</dbReference>
<dbReference type="Proteomes" id="UP000377595">
    <property type="component" value="Unassembled WGS sequence"/>
</dbReference>
<dbReference type="AlphaFoldDB" id="A0A5M3XQY4"/>
<comment type="caution">
    <text evidence="11">The sequence shown here is derived from an EMBL/GenBank/DDBJ whole genome shotgun (WGS) entry which is preliminary data.</text>
</comment>
<dbReference type="Gene3D" id="3.40.50.1070">
    <property type="match status" value="1"/>
</dbReference>
<evidence type="ECO:0000256" key="1">
    <source>
        <dbReference type="ARBA" id="ARBA00022490"/>
    </source>
</evidence>
<dbReference type="Gene3D" id="3.40.275.10">
    <property type="entry name" value="L-fucose Isomerase, Chain A, domain 2"/>
    <property type="match status" value="1"/>
</dbReference>
<proteinExistence type="predicted"/>
<gene>
    <name evidence="11" type="ORF">Aple_044690</name>
</gene>
<dbReference type="GO" id="GO:0008790">
    <property type="term" value="F:arabinose isomerase activity"/>
    <property type="evidence" value="ECO:0007669"/>
    <property type="project" value="TreeGrafter"/>
</dbReference>
<keyword evidence="3" id="KW-0464">Manganese</keyword>
<dbReference type="Gene3D" id="3.20.14.10">
    <property type="entry name" value="L-fucose/L-arabinose isomerase, C-terminal"/>
    <property type="match status" value="1"/>
</dbReference>
<evidence type="ECO:0000259" key="10">
    <source>
        <dbReference type="Pfam" id="PF07882"/>
    </source>
</evidence>
<evidence type="ECO:0000313" key="12">
    <source>
        <dbReference type="Proteomes" id="UP000377595"/>
    </source>
</evidence>
<keyword evidence="12" id="KW-1185">Reference proteome</keyword>
<dbReference type="SUPFAM" id="SSF53743">
    <property type="entry name" value="FucI/AraA N-terminal and middle domains"/>
    <property type="match status" value="1"/>
</dbReference>
<dbReference type="InterPro" id="IPR038392">
    <property type="entry name" value="Fucose_isomerase_dom2_sf"/>
</dbReference>
<organism evidence="11 12">
    <name type="scientific">Acrocarpospora pleiomorpha</name>
    <dbReference type="NCBI Taxonomy" id="90975"/>
    <lineage>
        <taxon>Bacteria</taxon>
        <taxon>Bacillati</taxon>
        <taxon>Actinomycetota</taxon>
        <taxon>Actinomycetes</taxon>
        <taxon>Streptosporangiales</taxon>
        <taxon>Streptosporangiaceae</taxon>
        <taxon>Acrocarpospora</taxon>
    </lineage>
</organism>
<dbReference type="SUPFAM" id="SSF50443">
    <property type="entry name" value="FucI/AraA C-terminal domain-like"/>
    <property type="match status" value="1"/>
</dbReference>
<dbReference type="GO" id="GO:0019571">
    <property type="term" value="P:D-arabinose catabolic process"/>
    <property type="evidence" value="ECO:0007669"/>
    <property type="project" value="TreeGrafter"/>
</dbReference>
<feature type="domain" description="L-fucose isomerase N-terminal-2" evidence="10">
    <location>
        <begin position="253"/>
        <end position="310"/>
    </location>
</feature>
<dbReference type="GO" id="GO:0008736">
    <property type="term" value="F:L-fucose isomerase activity"/>
    <property type="evidence" value="ECO:0007669"/>
    <property type="project" value="InterPro"/>
</dbReference>
<dbReference type="InterPro" id="IPR038391">
    <property type="entry name" value="Fucose_iso_dom1_sf"/>
</dbReference>
<dbReference type="GO" id="GO:0005737">
    <property type="term" value="C:cytoplasm"/>
    <property type="evidence" value="ECO:0007669"/>
    <property type="project" value="InterPro"/>
</dbReference>
<evidence type="ECO:0000256" key="6">
    <source>
        <dbReference type="ARBA" id="ARBA00023277"/>
    </source>
</evidence>
<evidence type="ECO:0000256" key="3">
    <source>
        <dbReference type="ARBA" id="ARBA00023211"/>
    </source>
</evidence>
<evidence type="ECO:0000259" key="8">
    <source>
        <dbReference type="Pfam" id="PF02952"/>
    </source>
</evidence>
<accession>A0A5M3XQY4</accession>